<gene>
    <name evidence="1" type="ORF">APX70_100931</name>
</gene>
<evidence type="ECO:0000313" key="1">
    <source>
        <dbReference type="EMBL" id="RML92503.1"/>
    </source>
</evidence>
<dbReference type="EMBL" id="RBNL01001179">
    <property type="protein sequence ID" value="RML92503.1"/>
    <property type="molecule type" value="Genomic_DNA"/>
</dbReference>
<comment type="caution">
    <text evidence="1">The sequence shown here is derived from an EMBL/GenBank/DDBJ whole genome shotgun (WGS) entry which is preliminary data.</text>
</comment>
<proteinExistence type="predicted"/>
<organism evidence="1 2">
    <name type="scientific">Pseudomonas syringae pv. maculicola</name>
    <dbReference type="NCBI Taxonomy" id="59511"/>
    <lineage>
        <taxon>Bacteria</taxon>
        <taxon>Pseudomonadati</taxon>
        <taxon>Pseudomonadota</taxon>
        <taxon>Gammaproteobacteria</taxon>
        <taxon>Pseudomonadales</taxon>
        <taxon>Pseudomonadaceae</taxon>
        <taxon>Pseudomonas</taxon>
    </lineage>
</organism>
<dbReference type="AlphaFoldDB" id="A0A3M2ZW85"/>
<protein>
    <submittedName>
        <fullName evidence="1">Fe-S-oxidoreductase</fullName>
    </submittedName>
</protein>
<evidence type="ECO:0000313" key="2">
    <source>
        <dbReference type="Proteomes" id="UP000282378"/>
    </source>
</evidence>
<dbReference type="Proteomes" id="UP000282378">
    <property type="component" value="Unassembled WGS sequence"/>
</dbReference>
<feature type="non-terminal residue" evidence="1">
    <location>
        <position position="1"/>
    </location>
</feature>
<name>A0A3M2ZW85_PSEYM</name>
<accession>A0A3M2ZW85</accession>
<sequence length="42" mass="4640">DTCRNHPKIGPRPGFCAYKPKEVVRQESGSLRNATSAPVPKF</sequence>
<reference evidence="1 2" key="1">
    <citation type="submission" date="2018-08" db="EMBL/GenBank/DDBJ databases">
        <title>Recombination of ecologically and evolutionarily significant loci maintains genetic cohesion in the Pseudomonas syringae species complex.</title>
        <authorList>
            <person name="Dillon M."/>
            <person name="Thakur S."/>
            <person name="Almeida R.N.D."/>
            <person name="Weir B.S."/>
            <person name="Guttman D.S."/>
        </authorList>
    </citation>
    <scope>NUCLEOTIDE SEQUENCE [LARGE SCALE GENOMIC DNA]</scope>
    <source>
        <strain evidence="1 2">88_10</strain>
    </source>
</reference>